<feature type="region of interest" description="Disordered" evidence="1">
    <location>
        <begin position="1"/>
        <end position="127"/>
    </location>
</feature>
<sequence>MDGQTSFSSAFELDQSHINNYDQQNDQQNQPQPAHVNHTHTSNSNQQSQNDQSQPQAPDQQLPSEAPQPSPVQLGVQYQVQGNRPVYQAGPGGPAQFPPQSPHNNFKFQNDPNRPTQFSPQSPQAQHVPVHNVQMTQPVQLSNFHYQQTNPVYSNEAYQQGTQTRSIHPPGPDQNMGPHVGASPHPTGSQSAPSPVKFPPDSGGVPAGFGGAPGYTNVAAHGYPVQNHGPAPVIVIQPQGGPTEGWRSGLFDCMDDPNNGDFSLISSKMSSTVCLFLLYSKILST</sequence>
<proteinExistence type="predicted"/>
<feature type="compositionally biased region" description="Polar residues" evidence="1">
    <location>
        <begin position="157"/>
        <end position="166"/>
    </location>
</feature>
<evidence type="ECO:0000313" key="2">
    <source>
        <dbReference type="EMBL" id="GMN56676.1"/>
    </source>
</evidence>
<dbReference type="AlphaFoldDB" id="A0AA88B1M0"/>
<dbReference type="EMBL" id="BTGU01000065">
    <property type="protein sequence ID" value="GMN56676.1"/>
    <property type="molecule type" value="Genomic_DNA"/>
</dbReference>
<feature type="compositionally biased region" description="Polar residues" evidence="1">
    <location>
        <begin position="103"/>
        <end position="125"/>
    </location>
</feature>
<keyword evidence="3" id="KW-1185">Reference proteome</keyword>
<gene>
    <name evidence="2" type="ORF">TIFTF001_025783</name>
</gene>
<name>A0AA88B1M0_FICCA</name>
<protein>
    <submittedName>
        <fullName evidence="2">Uncharacterized protein</fullName>
    </submittedName>
</protein>
<accession>A0AA88B1M0</accession>
<comment type="caution">
    <text evidence="2">The sequence shown here is derived from an EMBL/GenBank/DDBJ whole genome shotgun (WGS) entry which is preliminary data.</text>
</comment>
<feature type="region of interest" description="Disordered" evidence="1">
    <location>
        <begin position="157"/>
        <end position="199"/>
    </location>
</feature>
<dbReference type="Proteomes" id="UP001187192">
    <property type="component" value="Unassembled WGS sequence"/>
</dbReference>
<evidence type="ECO:0000313" key="3">
    <source>
        <dbReference type="Proteomes" id="UP001187192"/>
    </source>
</evidence>
<reference evidence="2" key="1">
    <citation type="submission" date="2023-07" db="EMBL/GenBank/DDBJ databases">
        <title>draft genome sequence of fig (Ficus carica).</title>
        <authorList>
            <person name="Takahashi T."/>
            <person name="Nishimura K."/>
        </authorList>
    </citation>
    <scope>NUCLEOTIDE SEQUENCE</scope>
</reference>
<feature type="compositionally biased region" description="Low complexity" evidence="1">
    <location>
        <begin position="42"/>
        <end position="64"/>
    </location>
</feature>
<evidence type="ECO:0000256" key="1">
    <source>
        <dbReference type="SAM" id="MobiDB-lite"/>
    </source>
</evidence>
<feature type="compositionally biased region" description="Low complexity" evidence="1">
    <location>
        <begin position="22"/>
        <end position="33"/>
    </location>
</feature>
<organism evidence="2 3">
    <name type="scientific">Ficus carica</name>
    <name type="common">Common fig</name>
    <dbReference type="NCBI Taxonomy" id="3494"/>
    <lineage>
        <taxon>Eukaryota</taxon>
        <taxon>Viridiplantae</taxon>
        <taxon>Streptophyta</taxon>
        <taxon>Embryophyta</taxon>
        <taxon>Tracheophyta</taxon>
        <taxon>Spermatophyta</taxon>
        <taxon>Magnoliopsida</taxon>
        <taxon>eudicotyledons</taxon>
        <taxon>Gunneridae</taxon>
        <taxon>Pentapetalae</taxon>
        <taxon>rosids</taxon>
        <taxon>fabids</taxon>
        <taxon>Rosales</taxon>
        <taxon>Moraceae</taxon>
        <taxon>Ficeae</taxon>
        <taxon>Ficus</taxon>
    </lineage>
</organism>